<dbReference type="PROSITE" id="PS50021">
    <property type="entry name" value="CH"/>
    <property type="match status" value="1"/>
</dbReference>
<reference evidence="4" key="1">
    <citation type="submission" date="2023-06" db="EMBL/GenBank/DDBJ databases">
        <authorList>
            <person name="Kurt Z."/>
        </authorList>
    </citation>
    <scope>NUCLEOTIDE SEQUENCE</scope>
</reference>
<dbReference type="SUPFAM" id="SSF52540">
    <property type="entry name" value="P-loop containing nucleoside triphosphate hydrolases"/>
    <property type="match status" value="1"/>
</dbReference>
<name>A0AA86THC3_9EUKA</name>
<dbReference type="CDD" id="cd00014">
    <property type="entry name" value="CH_SF"/>
    <property type="match status" value="1"/>
</dbReference>
<reference evidence="5 6" key="2">
    <citation type="submission" date="2024-07" db="EMBL/GenBank/DDBJ databases">
        <authorList>
            <person name="Akdeniz Z."/>
        </authorList>
    </citation>
    <scope>NUCLEOTIDE SEQUENCE [LARGE SCALE GENOMIC DNA]</scope>
</reference>
<dbReference type="PRINTS" id="PR00449">
    <property type="entry name" value="RASTRNSFRMNG"/>
</dbReference>
<feature type="coiled-coil region" evidence="2">
    <location>
        <begin position="281"/>
        <end position="547"/>
    </location>
</feature>
<dbReference type="GO" id="GO:0003924">
    <property type="term" value="F:GTPase activity"/>
    <property type="evidence" value="ECO:0007669"/>
    <property type="project" value="InterPro"/>
</dbReference>
<dbReference type="NCBIfam" id="TIGR00231">
    <property type="entry name" value="small_GTP"/>
    <property type="match status" value="1"/>
</dbReference>
<dbReference type="EMBL" id="CATOUU010000160">
    <property type="protein sequence ID" value="CAI9918564.1"/>
    <property type="molecule type" value="Genomic_DNA"/>
</dbReference>
<dbReference type="Gene3D" id="1.10.418.10">
    <property type="entry name" value="Calponin-like domain"/>
    <property type="match status" value="1"/>
</dbReference>
<keyword evidence="1" id="KW-0547">Nucleotide-binding</keyword>
<evidence type="ECO:0000259" key="3">
    <source>
        <dbReference type="PROSITE" id="PS50021"/>
    </source>
</evidence>
<evidence type="ECO:0000256" key="1">
    <source>
        <dbReference type="ARBA" id="ARBA00022741"/>
    </source>
</evidence>
<dbReference type="Pfam" id="PF00307">
    <property type="entry name" value="CH"/>
    <property type="match status" value="1"/>
</dbReference>
<dbReference type="SMART" id="SM00174">
    <property type="entry name" value="RHO"/>
    <property type="match status" value="1"/>
</dbReference>
<dbReference type="AlphaFoldDB" id="A0AA86THC3"/>
<proteinExistence type="predicted"/>
<dbReference type="Proteomes" id="UP001642409">
    <property type="component" value="Unassembled WGS sequence"/>
</dbReference>
<dbReference type="InterPro" id="IPR001806">
    <property type="entry name" value="Small_GTPase"/>
</dbReference>
<comment type="caution">
    <text evidence="4">The sequence shown here is derived from an EMBL/GenBank/DDBJ whole genome shotgun (WGS) entry which is preliminary data.</text>
</comment>
<dbReference type="EMBL" id="CAXDID020000612">
    <property type="protein sequence ID" value="CAL6106531.1"/>
    <property type="molecule type" value="Genomic_DNA"/>
</dbReference>
<keyword evidence="6" id="KW-1185">Reference proteome</keyword>
<protein>
    <submittedName>
        <fullName evidence="4">Rab1a</fullName>
    </submittedName>
</protein>
<accession>A0AA86THC3</accession>
<dbReference type="CDD" id="cd00154">
    <property type="entry name" value="Rab"/>
    <property type="match status" value="1"/>
</dbReference>
<sequence>MSWQSQLHSATILRKERQQSELEQEKQIAKKCLKQIFPEINMDQSFIDLVKSGVLLGNLCNKIQPNVIKISQTAQTFHYLDNLSQCRKFLISLGFDENSLFDPQDLTSDVASTFCQHDLCLIIFVIAQNTNLFKLSTEELHELNDVQSEIASVHFKAPKPVPASAPAIDDWLGDMFSPSTQVSPPKQKAVTSPMTDFDPFADFMDVKPIKSPSLNLPSQPVAAFDPFDDLLGAPIKSPSLNTTQTIPAQNNNDFDPFGDMFASAPPAQIQNLFQEPAPVFVPKKEIDIDQLAEEMKAEKQKLLEEQEKERLAAEQAEQQRIAAEQEQQRIAAEQAEQQRIAAEQEQQRIAAEQAEQQRIAAEQEQQRLAAEQEQQRIAAEQAEQQRIAAEQEQQRLAAEQEQQRIAAEQAELQRIAAEQEQQRLAAEQAELQRIAAEQEQQRIAAEQELQRIAAEQEQQRLAAEQAELQRIAAEQAELQRIAAEQAEQQRIAAEQEQQRIAAEQAELQRIAAEQAELQRIAAEQAELQRLAAELEQQRLAAEQAEQQRLAASKFAEDNKQMQSQPMWQSSPSKKEIAEEEWPAFEAVNPLQVSVVNMPLSQSQNITQNSPSQNTYMFEQKPEPVQPILPPTPSKPAVLHYQPLILNPLQPKLPLVKYKLVLLGDSGSGKSSICHRLLGHSSEPDTVATISVENYFIKFSAKTETQKEINIDLNIQDTAGMEKYKSMSTSYVRQADIILIVFGLNNKESFNNVQKWFDFAQTHNPGASVLLIGNKCDTERVISVDQVQSKVQMLGFQRYIECSAKAGYGVGRIYEMKFPDKHALTESKQVSTALISSVEIKKEGCC</sequence>
<dbReference type="PROSITE" id="PS51421">
    <property type="entry name" value="RAS"/>
    <property type="match status" value="1"/>
</dbReference>
<dbReference type="InterPro" id="IPR005225">
    <property type="entry name" value="Small_GTP-bd"/>
</dbReference>
<dbReference type="PROSITE" id="PS51419">
    <property type="entry name" value="RAB"/>
    <property type="match status" value="1"/>
</dbReference>
<dbReference type="FunFam" id="3.40.50.300:FF:001447">
    <property type="entry name" value="Ras-related protein Rab-1B"/>
    <property type="match status" value="1"/>
</dbReference>
<evidence type="ECO:0000313" key="6">
    <source>
        <dbReference type="Proteomes" id="UP001642409"/>
    </source>
</evidence>
<evidence type="ECO:0000313" key="5">
    <source>
        <dbReference type="EMBL" id="CAL6106531.1"/>
    </source>
</evidence>
<feature type="domain" description="Calponin-homology (CH)" evidence="3">
    <location>
        <begin position="22"/>
        <end position="128"/>
    </location>
</feature>
<dbReference type="GO" id="GO:0005525">
    <property type="term" value="F:GTP binding"/>
    <property type="evidence" value="ECO:0007669"/>
    <property type="project" value="InterPro"/>
</dbReference>
<dbReference type="InterPro" id="IPR036872">
    <property type="entry name" value="CH_dom_sf"/>
</dbReference>
<dbReference type="SMART" id="SM00175">
    <property type="entry name" value="RAB"/>
    <property type="match status" value="1"/>
</dbReference>
<dbReference type="SUPFAM" id="SSF47576">
    <property type="entry name" value="Calponin-homology domain, CH-domain"/>
    <property type="match status" value="1"/>
</dbReference>
<dbReference type="SMART" id="SM00173">
    <property type="entry name" value="RAS"/>
    <property type="match status" value="1"/>
</dbReference>
<dbReference type="Gene3D" id="3.40.50.300">
    <property type="entry name" value="P-loop containing nucleotide triphosphate hydrolases"/>
    <property type="match status" value="1"/>
</dbReference>
<organism evidence="4">
    <name type="scientific">Hexamita inflata</name>
    <dbReference type="NCBI Taxonomy" id="28002"/>
    <lineage>
        <taxon>Eukaryota</taxon>
        <taxon>Metamonada</taxon>
        <taxon>Diplomonadida</taxon>
        <taxon>Hexamitidae</taxon>
        <taxon>Hexamitinae</taxon>
        <taxon>Hexamita</taxon>
    </lineage>
</organism>
<keyword evidence="2" id="KW-0175">Coiled coil</keyword>
<dbReference type="InterPro" id="IPR027417">
    <property type="entry name" value="P-loop_NTPase"/>
</dbReference>
<evidence type="ECO:0000313" key="4">
    <source>
        <dbReference type="EMBL" id="CAI9918564.1"/>
    </source>
</evidence>
<dbReference type="PANTHER" id="PTHR47978">
    <property type="match status" value="1"/>
</dbReference>
<evidence type="ECO:0000256" key="2">
    <source>
        <dbReference type="SAM" id="Coils"/>
    </source>
</evidence>
<gene>
    <name evidence="4" type="ORF">HINF_LOCUS6209</name>
    <name evidence="5" type="ORF">HINF_LOCUS73787</name>
</gene>
<dbReference type="Pfam" id="PF00071">
    <property type="entry name" value="Ras"/>
    <property type="match status" value="1"/>
</dbReference>
<dbReference type="InterPro" id="IPR001715">
    <property type="entry name" value="CH_dom"/>
</dbReference>